<dbReference type="Proteomes" id="UP001151760">
    <property type="component" value="Unassembled WGS sequence"/>
</dbReference>
<feature type="compositionally biased region" description="Basic and acidic residues" evidence="1">
    <location>
        <begin position="42"/>
        <end position="66"/>
    </location>
</feature>
<feature type="compositionally biased region" description="Basic residues" evidence="1">
    <location>
        <begin position="144"/>
        <end position="158"/>
    </location>
</feature>
<organism evidence="2 3">
    <name type="scientific">Tanacetum coccineum</name>
    <dbReference type="NCBI Taxonomy" id="301880"/>
    <lineage>
        <taxon>Eukaryota</taxon>
        <taxon>Viridiplantae</taxon>
        <taxon>Streptophyta</taxon>
        <taxon>Embryophyta</taxon>
        <taxon>Tracheophyta</taxon>
        <taxon>Spermatophyta</taxon>
        <taxon>Magnoliopsida</taxon>
        <taxon>eudicotyledons</taxon>
        <taxon>Gunneridae</taxon>
        <taxon>Pentapetalae</taxon>
        <taxon>asterids</taxon>
        <taxon>campanulids</taxon>
        <taxon>Asterales</taxon>
        <taxon>Asteraceae</taxon>
        <taxon>Asteroideae</taxon>
        <taxon>Anthemideae</taxon>
        <taxon>Anthemidinae</taxon>
        <taxon>Tanacetum</taxon>
    </lineage>
</organism>
<proteinExistence type="predicted"/>
<protein>
    <submittedName>
        <fullName evidence="2">Uncharacterized protein</fullName>
    </submittedName>
</protein>
<reference evidence="2" key="1">
    <citation type="journal article" date="2022" name="Int. J. Mol. Sci.">
        <title>Draft Genome of Tanacetum Coccineum: Genomic Comparison of Closely Related Tanacetum-Family Plants.</title>
        <authorList>
            <person name="Yamashiro T."/>
            <person name="Shiraishi A."/>
            <person name="Nakayama K."/>
            <person name="Satake H."/>
        </authorList>
    </citation>
    <scope>NUCLEOTIDE SEQUENCE</scope>
</reference>
<feature type="region of interest" description="Disordered" evidence="1">
    <location>
        <begin position="80"/>
        <end position="166"/>
    </location>
</feature>
<dbReference type="EMBL" id="BQNB010015421">
    <property type="protein sequence ID" value="GJT39860.1"/>
    <property type="molecule type" value="Genomic_DNA"/>
</dbReference>
<sequence>MHSPRSSGLCLLYYQNNLEKLESQIKIGKARRQAKVVLSDNEAFKDDSSKQGRKVSDKEVQEKASTDTKLFIQEVTPTKVIQDQGGREKASEEVCLEEQNHDEEQRAQIAEMKRLLDRGDGEERKNSLAEKMEEDDVTKENGAKRKKSIPRKSTRKRQKMEEDAEK</sequence>
<accession>A0ABQ5DKY2</accession>
<keyword evidence="3" id="KW-1185">Reference proteome</keyword>
<name>A0ABQ5DKY2_9ASTR</name>
<evidence type="ECO:0000313" key="2">
    <source>
        <dbReference type="EMBL" id="GJT39860.1"/>
    </source>
</evidence>
<comment type="caution">
    <text evidence="2">The sequence shown here is derived from an EMBL/GenBank/DDBJ whole genome shotgun (WGS) entry which is preliminary data.</text>
</comment>
<feature type="compositionally biased region" description="Basic and acidic residues" evidence="1">
    <location>
        <begin position="85"/>
        <end position="131"/>
    </location>
</feature>
<evidence type="ECO:0000313" key="3">
    <source>
        <dbReference type="Proteomes" id="UP001151760"/>
    </source>
</evidence>
<gene>
    <name evidence="2" type="ORF">Tco_0939725</name>
</gene>
<evidence type="ECO:0000256" key="1">
    <source>
        <dbReference type="SAM" id="MobiDB-lite"/>
    </source>
</evidence>
<feature type="region of interest" description="Disordered" evidence="1">
    <location>
        <begin position="38"/>
        <end position="66"/>
    </location>
</feature>
<reference evidence="2" key="2">
    <citation type="submission" date="2022-01" db="EMBL/GenBank/DDBJ databases">
        <authorList>
            <person name="Yamashiro T."/>
            <person name="Shiraishi A."/>
            <person name="Satake H."/>
            <person name="Nakayama K."/>
        </authorList>
    </citation>
    <scope>NUCLEOTIDE SEQUENCE</scope>
</reference>